<evidence type="ECO:0000313" key="1">
    <source>
        <dbReference type="EMBL" id="MBX39471.1"/>
    </source>
</evidence>
<protein>
    <submittedName>
        <fullName evidence="1">Transcription factor RF2a</fullName>
    </submittedName>
</protein>
<accession>A0A2P2NAG6</accession>
<organism evidence="1">
    <name type="scientific">Rhizophora mucronata</name>
    <name type="common">Asiatic mangrove</name>
    <dbReference type="NCBI Taxonomy" id="61149"/>
    <lineage>
        <taxon>Eukaryota</taxon>
        <taxon>Viridiplantae</taxon>
        <taxon>Streptophyta</taxon>
        <taxon>Embryophyta</taxon>
        <taxon>Tracheophyta</taxon>
        <taxon>Spermatophyta</taxon>
        <taxon>Magnoliopsida</taxon>
        <taxon>eudicotyledons</taxon>
        <taxon>Gunneridae</taxon>
        <taxon>Pentapetalae</taxon>
        <taxon>rosids</taxon>
        <taxon>fabids</taxon>
        <taxon>Malpighiales</taxon>
        <taxon>Rhizophoraceae</taxon>
        <taxon>Rhizophora</taxon>
    </lineage>
</organism>
<dbReference type="AlphaFoldDB" id="A0A2P2NAG6"/>
<proteinExistence type="predicted"/>
<sequence>MFDEPLEFAIAKRLIPREIRDLQMQHEIQ</sequence>
<dbReference type="EMBL" id="GGEC01058987">
    <property type="protein sequence ID" value="MBX39471.1"/>
    <property type="molecule type" value="Transcribed_RNA"/>
</dbReference>
<name>A0A2P2NAG6_RHIMU</name>
<reference evidence="1" key="1">
    <citation type="submission" date="2018-02" db="EMBL/GenBank/DDBJ databases">
        <title>Rhizophora mucronata_Transcriptome.</title>
        <authorList>
            <person name="Meera S.P."/>
            <person name="Sreeshan A."/>
            <person name="Augustine A."/>
        </authorList>
    </citation>
    <scope>NUCLEOTIDE SEQUENCE</scope>
    <source>
        <tissue evidence="1">Leaf</tissue>
    </source>
</reference>